<dbReference type="PANTHER" id="PTHR30055">
    <property type="entry name" value="HTH-TYPE TRANSCRIPTIONAL REGULATOR RUTR"/>
    <property type="match status" value="1"/>
</dbReference>
<evidence type="ECO:0000256" key="5">
    <source>
        <dbReference type="SAM" id="MobiDB-lite"/>
    </source>
</evidence>
<dbReference type="AlphaFoldDB" id="A0A0V9ULK9"/>
<dbReference type="InterPro" id="IPR050109">
    <property type="entry name" value="HTH-type_TetR-like_transc_reg"/>
</dbReference>
<evidence type="ECO:0000256" key="1">
    <source>
        <dbReference type="ARBA" id="ARBA00023015"/>
    </source>
</evidence>
<dbReference type="PROSITE" id="PS50977">
    <property type="entry name" value="HTH_TETR_2"/>
    <property type="match status" value="1"/>
</dbReference>
<dbReference type="InterPro" id="IPR054129">
    <property type="entry name" value="DesT_TetR_C"/>
</dbReference>
<dbReference type="InterPro" id="IPR009057">
    <property type="entry name" value="Homeodomain-like_sf"/>
</dbReference>
<keyword evidence="3" id="KW-0804">Transcription</keyword>
<accession>A0A0V9ULK9</accession>
<dbReference type="Pfam" id="PF21943">
    <property type="entry name" value="TetR_C_46"/>
    <property type="match status" value="1"/>
</dbReference>
<dbReference type="InterPro" id="IPR036271">
    <property type="entry name" value="Tet_transcr_reg_TetR-rel_C_sf"/>
</dbReference>
<dbReference type="SUPFAM" id="SSF46689">
    <property type="entry name" value="Homeodomain-like"/>
    <property type="match status" value="1"/>
</dbReference>
<sequence length="231" mass="25116">MVDVTEDSPGPRRTRLGPAQRRAQLIEQGLELLADRPLEQISVDEVAERAGVSKGLLFHYFASKHDYHVELVRCVGRDLVEYTAPDEGLEPIEMLRGTLVAYVDYVTRRRDMYVSILRGATSGDPDMRAAFEDTRAALVDRTVAHLPAIGIEPTSAVRLAVRGWVAFVEDTTIAWLRDPELTRDEFVELAIAALSGVALAAHSLHSPAGDAAPAGGALSDRFREGTPAASS</sequence>
<feature type="DNA-binding region" description="H-T-H motif" evidence="4">
    <location>
        <begin position="42"/>
        <end position="61"/>
    </location>
</feature>
<dbReference type="GO" id="GO:0003700">
    <property type="term" value="F:DNA-binding transcription factor activity"/>
    <property type="evidence" value="ECO:0007669"/>
    <property type="project" value="TreeGrafter"/>
</dbReference>
<dbReference type="PANTHER" id="PTHR30055:SF174">
    <property type="entry name" value="TRANSCRIPTIONAL REGULATORY PROTEIN (PROBABLY TETR-FAMILY)-RELATED"/>
    <property type="match status" value="1"/>
</dbReference>
<feature type="region of interest" description="Disordered" evidence="5">
    <location>
        <begin position="210"/>
        <end position="231"/>
    </location>
</feature>
<dbReference type="PATRIC" id="fig|1441730.3.peg.2014"/>
<dbReference type="PRINTS" id="PR00455">
    <property type="entry name" value="HTHTETR"/>
</dbReference>
<evidence type="ECO:0000256" key="2">
    <source>
        <dbReference type="ARBA" id="ARBA00023125"/>
    </source>
</evidence>
<dbReference type="EMBL" id="AZXY01000004">
    <property type="protein sequence ID" value="KSZ58890.1"/>
    <property type="molecule type" value="Genomic_DNA"/>
</dbReference>
<dbReference type="RefSeq" id="WP_060651677.1">
    <property type="nucleotide sequence ID" value="NZ_AZXY01000004.1"/>
</dbReference>
<protein>
    <submittedName>
        <fullName evidence="7">TetR family transcriptional regulator</fullName>
    </submittedName>
</protein>
<reference evidence="8" key="1">
    <citation type="submission" date="2015-01" db="EMBL/GenBank/DDBJ databases">
        <title>Draft genome sequence of Rhodococcus pyridinivorans strain KG-16, a hydrocarbon-degrading bacterium.</title>
        <authorList>
            <person name="Aggarwal R.K."/>
            <person name="Dawar C."/>
        </authorList>
    </citation>
    <scope>NUCLEOTIDE SEQUENCE [LARGE SCALE GENOMIC DNA]</scope>
    <source>
        <strain evidence="8">KG-16</strain>
    </source>
</reference>
<dbReference type="InterPro" id="IPR001647">
    <property type="entry name" value="HTH_TetR"/>
</dbReference>
<dbReference type="GO" id="GO:0000976">
    <property type="term" value="F:transcription cis-regulatory region binding"/>
    <property type="evidence" value="ECO:0007669"/>
    <property type="project" value="TreeGrafter"/>
</dbReference>
<evidence type="ECO:0000259" key="6">
    <source>
        <dbReference type="PROSITE" id="PS50977"/>
    </source>
</evidence>
<organism evidence="7 8">
    <name type="scientific">Rhodococcus pyridinivorans KG-16</name>
    <dbReference type="NCBI Taxonomy" id="1441730"/>
    <lineage>
        <taxon>Bacteria</taxon>
        <taxon>Bacillati</taxon>
        <taxon>Actinomycetota</taxon>
        <taxon>Actinomycetes</taxon>
        <taxon>Mycobacteriales</taxon>
        <taxon>Nocardiaceae</taxon>
        <taxon>Rhodococcus</taxon>
    </lineage>
</organism>
<dbReference type="Proteomes" id="UP000053060">
    <property type="component" value="Unassembled WGS sequence"/>
</dbReference>
<dbReference type="Pfam" id="PF00440">
    <property type="entry name" value="TetR_N"/>
    <property type="match status" value="1"/>
</dbReference>
<evidence type="ECO:0000313" key="7">
    <source>
        <dbReference type="EMBL" id="KSZ58890.1"/>
    </source>
</evidence>
<name>A0A0V9ULK9_9NOCA</name>
<feature type="domain" description="HTH tetR-type" evidence="6">
    <location>
        <begin position="19"/>
        <end position="79"/>
    </location>
</feature>
<keyword evidence="2 4" id="KW-0238">DNA-binding</keyword>
<proteinExistence type="predicted"/>
<reference evidence="7 8" key="2">
    <citation type="journal article" date="2016" name="Genome Announc.">
        <title>Draft Genome Sequence of a Versatile Hydrocarbon-Degrading Bacterium, Rhodococcus pyridinivorans Strain KG-16, Collected from Oil Fields in India.</title>
        <authorList>
            <person name="Aggarwal R.K."/>
            <person name="Dawar C."/>
            <person name="Phanindranath R."/>
            <person name="Mutnuri L."/>
            <person name="Dayal A.M."/>
        </authorList>
    </citation>
    <scope>NUCLEOTIDE SEQUENCE [LARGE SCALE GENOMIC DNA]</scope>
    <source>
        <strain evidence="7 8">KG-16</strain>
    </source>
</reference>
<comment type="caution">
    <text evidence="7">The sequence shown here is derived from an EMBL/GenBank/DDBJ whole genome shotgun (WGS) entry which is preliminary data.</text>
</comment>
<gene>
    <name evidence="7" type="ORF">Z045_09695</name>
</gene>
<dbReference type="SUPFAM" id="SSF48498">
    <property type="entry name" value="Tetracyclin repressor-like, C-terminal domain"/>
    <property type="match status" value="1"/>
</dbReference>
<evidence type="ECO:0000256" key="3">
    <source>
        <dbReference type="ARBA" id="ARBA00023163"/>
    </source>
</evidence>
<dbReference type="Gene3D" id="1.10.357.10">
    <property type="entry name" value="Tetracycline Repressor, domain 2"/>
    <property type="match status" value="1"/>
</dbReference>
<keyword evidence="1" id="KW-0805">Transcription regulation</keyword>
<evidence type="ECO:0000313" key="8">
    <source>
        <dbReference type="Proteomes" id="UP000053060"/>
    </source>
</evidence>
<evidence type="ECO:0000256" key="4">
    <source>
        <dbReference type="PROSITE-ProRule" id="PRU00335"/>
    </source>
</evidence>